<comment type="caution">
    <text evidence="4">The sequence shown here is derived from an EMBL/GenBank/DDBJ whole genome shotgun (WGS) entry which is preliminary data.</text>
</comment>
<reference evidence="4 5" key="1">
    <citation type="submission" date="2019-07" db="EMBL/GenBank/DDBJ databases">
        <title>Rhodococcus cavernicolus sp. nov., isolated from a cave.</title>
        <authorList>
            <person name="Lee S.D."/>
        </authorList>
    </citation>
    <scope>NUCLEOTIDE SEQUENCE [LARGE SCALE GENOMIC DNA]</scope>
    <source>
        <strain evidence="4 5">C1-24</strain>
    </source>
</reference>
<dbReference type="InterPro" id="IPR000182">
    <property type="entry name" value="GNAT_dom"/>
</dbReference>
<dbReference type="PANTHER" id="PTHR43877:SF2">
    <property type="entry name" value="AMINOALKYLPHOSPHONATE N-ACETYLTRANSFERASE-RELATED"/>
    <property type="match status" value="1"/>
</dbReference>
<evidence type="ECO:0000313" key="5">
    <source>
        <dbReference type="Proteomes" id="UP000322244"/>
    </source>
</evidence>
<dbReference type="GO" id="GO:0016747">
    <property type="term" value="F:acyltransferase activity, transferring groups other than amino-acyl groups"/>
    <property type="evidence" value="ECO:0007669"/>
    <property type="project" value="InterPro"/>
</dbReference>
<dbReference type="InterPro" id="IPR050832">
    <property type="entry name" value="Bact_Acetyltransf"/>
</dbReference>
<dbReference type="PANTHER" id="PTHR43877">
    <property type="entry name" value="AMINOALKYLPHOSPHONATE N-ACETYLTRANSFERASE-RELATED-RELATED"/>
    <property type="match status" value="1"/>
</dbReference>
<dbReference type="Pfam" id="PF00583">
    <property type="entry name" value="Acetyltransf_1"/>
    <property type="match status" value="1"/>
</dbReference>
<evidence type="ECO:0000313" key="4">
    <source>
        <dbReference type="EMBL" id="KAA0023431.1"/>
    </source>
</evidence>
<name>A0A5A7SGU3_9NOCA</name>
<organism evidence="4 5">
    <name type="scientific">Antrihabitans cavernicola</name>
    <dbReference type="NCBI Taxonomy" id="2495913"/>
    <lineage>
        <taxon>Bacteria</taxon>
        <taxon>Bacillati</taxon>
        <taxon>Actinomycetota</taxon>
        <taxon>Actinomycetes</taxon>
        <taxon>Mycobacteriales</taxon>
        <taxon>Nocardiaceae</taxon>
        <taxon>Antrihabitans</taxon>
    </lineage>
</organism>
<protein>
    <submittedName>
        <fullName evidence="4">GNAT family N-acetyltransferase</fullName>
    </submittedName>
</protein>
<keyword evidence="5" id="KW-1185">Reference proteome</keyword>
<dbReference type="CDD" id="cd04301">
    <property type="entry name" value="NAT_SF"/>
    <property type="match status" value="1"/>
</dbReference>
<accession>A0A5A7SGU3</accession>
<dbReference type="OrthoDB" id="143110at2"/>
<dbReference type="SUPFAM" id="SSF55729">
    <property type="entry name" value="Acyl-CoA N-acyltransferases (Nat)"/>
    <property type="match status" value="1"/>
</dbReference>
<keyword evidence="1 4" id="KW-0808">Transferase</keyword>
<feature type="domain" description="N-acetyltransferase" evidence="3">
    <location>
        <begin position="25"/>
        <end position="179"/>
    </location>
</feature>
<dbReference type="RefSeq" id="WP_149429776.1">
    <property type="nucleotide sequence ID" value="NZ_VLNY01000003.1"/>
</dbReference>
<dbReference type="Gene3D" id="3.40.630.30">
    <property type="match status" value="1"/>
</dbReference>
<dbReference type="PROSITE" id="PS51186">
    <property type="entry name" value="GNAT"/>
    <property type="match status" value="1"/>
</dbReference>
<sequence length="179" mass="19462">MNTVAVDVSRAGLWDAEALSDVAAATFPLACPPGSSAEDIEAFVDEVLSFERFGEYLSDPSRTVLKATNVDRIVGYAMLLEGEPADPDVAAVLTVRPILEISKMYVLPGQHGTGVSTALMDASVAYARDNDYPGVWLGVNQHNARAQRFYEKSGFEKVGTKTFQVGSQIHHDFVMQKHL</sequence>
<dbReference type="AlphaFoldDB" id="A0A5A7SGU3"/>
<evidence type="ECO:0000256" key="2">
    <source>
        <dbReference type="ARBA" id="ARBA00023315"/>
    </source>
</evidence>
<dbReference type="InterPro" id="IPR016181">
    <property type="entry name" value="Acyl_CoA_acyltransferase"/>
</dbReference>
<dbReference type="EMBL" id="VLNY01000003">
    <property type="protein sequence ID" value="KAA0023431.1"/>
    <property type="molecule type" value="Genomic_DNA"/>
</dbReference>
<keyword evidence="2" id="KW-0012">Acyltransferase</keyword>
<evidence type="ECO:0000256" key="1">
    <source>
        <dbReference type="ARBA" id="ARBA00022679"/>
    </source>
</evidence>
<proteinExistence type="predicted"/>
<evidence type="ECO:0000259" key="3">
    <source>
        <dbReference type="PROSITE" id="PS51186"/>
    </source>
</evidence>
<gene>
    <name evidence="4" type="ORF">FOY51_08455</name>
</gene>
<dbReference type="Proteomes" id="UP000322244">
    <property type="component" value="Unassembled WGS sequence"/>
</dbReference>